<dbReference type="GeneID" id="25365438"/>
<dbReference type="AlphaFoldDB" id="A0A074Z0X9"/>
<dbReference type="RefSeq" id="XP_013347800.1">
    <property type="nucleotide sequence ID" value="XM_013492346.1"/>
</dbReference>
<dbReference type="InParanoid" id="A0A074Z0X9"/>
<organism evidence="1 2">
    <name type="scientific">Aureobasidium subglaciale (strain EXF-2481)</name>
    <name type="common">Aureobasidium pullulans var. subglaciale</name>
    <dbReference type="NCBI Taxonomy" id="1043005"/>
    <lineage>
        <taxon>Eukaryota</taxon>
        <taxon>Fungi</taxon>
        <taxon>Dikarya</taxon>
        <taxon>Ascomycota</taxon>
        <taxon>Pezizomycotina</taxon>
        <taxon>Dothideomycetes</taxon>
        <taxon>Dothideomycetidae</taxon>
        <taxon>Dothideales</taxon>
        <taxon>Saccotheciaceae</taxon>
        <taxon>Aureobasidium</taxon>
    </lineage>
</organism>
<keyword evidence="2" id="KW-1185">Reference proteome</keyword>
<name>A0A074Z0X9_AURSE</name>
<evidence type="ECO:0000313" key="2">
    <source>
        <dbReference type="Proteomes" id="UP000030641"/>
    </source>
</evidence>
<evidence type="ECO:0000313" key="1">
    <source>
        <dbReference type="EMBL" id="KER00028.1"/>
    </source>
</evidence>
<dbReference type="EMBL" id="KL584750">
    <property type="protein sequence ID" value="KER00028.1"/>
    <property type="molecule type" value="Genomic_DNA"/>
</dbReference>
<sequence length="73" mass="8019">MLPHTEQTRSAYSTAWSWRLCEVQNSPLSATVGPKAKGAILAFRSRDNSPPPNSNLMYRVANSTTIPTVSRSI</sequence>
<proteinExistence type="predicted"/>
<protein>
    <submittedName>
        <fullName evidence="1">Uncharacterized protein</fullName>
    </submittedName>
</protein>
<dbReference type="Proteomes" id="UP000030641">
    <property type="component" value="Unassembled WGS sequence"/>
</dbReference>
<reference evidence="1 2" key="1">
    <citation type="journal article" date="2014" name="BMC Genomics">
        <title>Genome sequencing of four Aureobasidium pullulans varieties: biotechnological potential, stress tolerance, and description of new species.</title>
        <authorList>
            <person name="Gostin Ar C."/>
            <person name="Ohm R.A."/>
            <person name="Kogej T."/>
            <person name="Sonjak S."/>
            <person name="Turk M."/>
            <person name="Zajc J."/>
            <person name="Zalar P."/>
            <person name="Grube M."/>
            <person name="Sun H."/>
            <person name="Han J."/>
            <person name="Sharma A."/>
            <person name="Chiniquy J."/>
            <person name="Ngan C.Y."/>
            <person name="Lipzen A."/>
            <person name="Barry K."/>
            <person name="Grigoriev I.V."/>
            <person name="Gunde-Cimerman N."/>
        </authorList>
    </citation>
    <scope>NUCLEOTIDE SEQUENCE [LARGE SCALE GENOMIC DNA]</scope>
    <source>
        <strain evidence="1 2">EXF-2481</strain>
    </source>
</reference>
<dbReference type="HOGENOM" id="CLU_2704423_0_0_1"/>
<gene>
    <name evidence="1" type="ORF">AUEXF2481DRAFT_35956</name>
</gene>
<accession>A0A074Z0X9</accession>